<reference evidence="2 3" key="1">
    <citation type="submission" date="2019-10" db="EMBL/GenBank/DDBJ databases">
        <title>Unraveling microbial dark matter from salterns through culturing: the case of the genus Halosegnis.</title>
        <authorList>
            <person name="Duran-Viseras A."/>
            <person name="Andrei A.-S."/>
            <person name="Vera-Gargallo B."/>
            <person name="Ghai R."/>
            <person name="Sanchez-Porro C."/>
            <person name="Ventosa A."/>
        </authorList>
    </citation>
    <scope>NUCLEOTIDE SEQUENCE [LARGE SCALE GENOMIC DNA]</scope>
    <source>
        <strain evidence="2 3">F18-79</strain>
    </source>
</reference>
<dbReference type="InterPro" id="IPR029044">
    <property type="entry name" value="Nucleotide-diphossugar_trans"/>
</dbReference>
<evidence type="ECO:0000256" key="1">
    <source>
        <dbReference type="SAM" id="Phobius"/>
    </source>
</evidence>
<keyword evidence="1" id="KW-1133">Transmembrane helix</keyword>
<feature type="transmembrane region" description="Helical" evidence="1">
    <location>
        <begin position="136"/>
        <end position="155"/>
    </location>
</feature>
<evidence type="ECO:0000313" key="3">
    <source>
        <dbReference type="Proteomes" id="UP000326865"/>
    </source>
</evidence>
<organism evidence="2 3">
    <name type="scientific">Halosegnis rubeus</name>
    <dbReference type="NCBI Taxonomy" id="2212850"/>
    <lineage>
        <taxon>Archaea</taxon>
        <taxon>Methanobacteriati</taxon>
        <taxon>Methanobacteriota</taxon>
        <taxon>Stenosarchaea group</taxon>
        <taxon>Halobacteria</taxon>
        <taxon>Halobacteriales</taxon>
        <taxon>Natronomonadaceae</taxon>
        <taxon>Halosegnis</taxon>
    </lineage>
</organism>
<name>A0A5N5UAH9_9EURY</name>
<proteinExistence type="predicted"/>
<dbReference type="SUPFAM" id="SSF53448">
    <property type="entry name" value="Nucleotide-diphospho-sugar transferases"/>
    <property type="match status" value="1"/>
</dbReference>
<evidence type="ECO:0000313" key="2">
    <source>
        <dbReference type="EMBL" id="KAB7514672.1"/>
    </source>
</evidence>
<comment type="caution">
    <text evidence="2">The sequence shown here is derived from an EMBL/GenBank/DDBJ whole genome shotgun (WGS) entry which is preliminary data.</text>
</comment>
<protein>
    <submittedName>
        <fullName evidence="2">Uncharacterized protein</fullName>
    </submittedName>
</protein>
<sequence length="160" mass="17752">MSYEAYKREVIKTVGRMNLGLPRGQDYEYNKRVREHGFEIYQSAESTVRYKPRSTFYSLFKQELGNGRRKASIRQSGESRTEYGVGMFATLLAVGLLTPILPGVLALLSVAYAVGVTATVNSVIEQQRELSGRHAFGSVVALLAIHIGYATGYLVELLGR</sequence>
<keyword evidence="1" id="KW-0472">Membrane</keyword>
<gene>
    <name evidence="2" type="ORF">DM867_06025</name>
</gene>
<dbReference type="Proteomes" id="UP000326865">
    <property type="component" value="Unassembled WGS sequence"/>
</dbReference>
<keyword evidence="3" id="KW-1185">Reference proteome</keyword>
<dbReference type="RefSeq" id="WP_152133922.1">
    <property type="nucleotide sequence ID" value="NZ_QKKZ01000002.1"/>
</dbReference>
<dbReference type="AlphaFoldDB" id="A0A5N5UAH9"/>
<accession>A0A5N5UAH9</accession>
<keyword evidence="1" id="KW-0812">Transmembrane</keyword>
<dbReference type="EMBL" id="QKKZ01000002">
    <property type="protein sequence ID" value="KAB7514672.1"/>
    <property type="molecule type" value="Genomic_DNA"/>
</dbReference>